<name>A0A3Q3W2Q3_MOLML</name>
<organism evidence="3 4">
    <name type="scientific">Mola mola</name>
    <name type="common">Ocean sunfish</name>
    <name type="synonym">Tetraodon mola</name>
    <dbReference type="NCBI Taxonomy" id="94237"/>
    <lineage>
        <taxon>Eukaryota</taxon>
        <taxon>Metazoa</taxon>
        <taxon>Chordata</taxon>
        <taxon>Craniata</taxon>
        <taxon>Vertebrata</taxon>
        <taxon>Euteleostomi</taxon>
        <taxon>Actinopterygii</taxon>
        <taxon>Neopterygii</taxon>
        <taxon>Teleostei</taxon>
        <taxon>Neoteleostei</taxon>
        <taxon>Acanthomorphata</taxon>
        <taxon>Eupercaria</taxon>
        <taxon>Tetraodontiformes</taxon>
        <taxon>Molidae</taxon>
        <taxon>Mola</taxon>
    </lineage>
</organism>
<dbReference type="Gene3D" id="2.60.40.10">
    <property type="entry name" value="Immunoglobulins"/>
    <property type="match status" value="3"/>
</dbReference>
<dbReference type="CDD" id="cd00096">
    <property type="entry name" value="Ig"/>
    <property type="match status" value="1"/>
</dbReference>
<reference evidence="3" key="1">
    <citation type="submission" date="2025-08" db="UniProtKB">
        <authorList>
            <consortium name="Ensembl"/>
        </authorList>
    </citation>
    <scope>IDENTIFICATION</scope>
</reference>
<dbReference type="SMART" id="SM00409">
    <property type="entry name" value="IG"/>
    <property type="match status" value="3"/>
</dbReference>
<evidence type="ECO:0000259" key="2">
    <source>
        <dbReference type="PROSITE" id="PS50835"/>
    </source>
</evidence>
<accession>A0A3Q3W2Q3</accession>
<dbReference type="SMART" id="SM00408">
    <property type="entry name" value="IGc2"/>
    <property type="match status" value="3"/>
</dbReference>
<feature type="domain" description="Ig-like" evidence="2">
    <location>
        <begin position="134"/>
        <end position="225"/>
    </location>
</feature>
<dbReference type="PANTHER" id="PTHR10075:SF14">
    <property type="entry name" value="CELL ADHESION MOLECULE DSCAM2-RELATED"/>
    <property type="match status" value="1"/>
</dbReference>
<protein>
    <recommendedName>
        <fullName evidence="2">Ig-like domain-containing protein</fullName>
    </recommendedName>
</protein>
<dbReference type="InterPro" id="IPR007110">
    <property type="entry name" value="Ig-like_dom"/>
</dbReference>
<dbReference type="GO" id="GO:0030424">
    <property type="term" value="C:axon"/>
    <property type="evidence" value="ECO:0007669"/>
    <property type="project" value="TreeGrafter"/>
</dbReference>
<dbReference type="PANTHER" id="PTHR10075">
    <property type="entry name" value="BASIGIN RELATED"/>
    <property type="match status" value="1"/>
</dbReference>
<dbReference type="PROSITE" id="PS50835">
    <property type="entry name" value="IG_LIKE"/>
    <property type="match status" value="3"/>
</dbReference>
<sequence length="372" mass="40416">MQTSVDLQLNRLQSSANTVNLILSTDFSETVEVELAQRQRRTWVMIESTNTTRKVLSAIVGSPSEMNCNVHSSGHPVIQWMLPDESKVEAPYRSSDNRVSVSSDGQLIIKAVSHTDTGIYYCIAKVHGDLVLLPRQRDITVPLGGRVDLDCVVEGHPTPRVTWVLPNYVHMAAAPLGDVPLQRVSTLSNGTLRIGHATLADRGIYKCIGSSAAGVDSVSVQLYVSVLPPVIQQTQIENATLLEGSNAYIHCNAKGSPEPVVHWITPDGMQFTASQFVTGHNLFVFPNGTLYIEGLGPKNAGRYECVASNMVASSRRRVILSVRRTPSSAKASITSSSLQRTDVIYGGKLLLNCVWTVAKVGFNLLCLFTISS</sequence>
<evidence type="ECO:0000313" key="3">
    <source>
        <dbReference type="Ensembl" id="ENSMMOP00000008288.1"/>
    </source>
</evidence>
<proteinExistence type="predicted"/>
<dbReference type="InterPro" id="IPR003599">
    <property type="entry name" value="Ig_sub"/>
</dbReference>
<feature type="domain" description="Ig-like" evidence="2">
    <location>
        <begin position="228"/>
        <end position="321"/>
    </location>
</feature>
<dbReference type="InterPro" id="IPR036179">
    <property type="entry name" value="Ig-like_dom_sf"/>
</dbReference>
<dbReference type="OMA" id="MELYFHI"/>
<keyword evidence="4" id="KW-1185">Reference proteome</keyword>
<dbReference type="GO" id="GO:0098632">
    <property type="term" value="F:cell-cell adhesion mediator activity"/>
    <property type="evidence" value="ECO:0007669"/>
    <property type="project" value="TreeGrafter"/>
</dbReference>
<reference evidence="3" key="2">
    <citation type="submission" date="2025-09" db="UniProtKB">
        <authorList>
            <consortium name="Ensembl"/>
        </authorList>
    </citation>
    <scope>IDENTIFICATION</scope>
</reference>
<dbReference type="Pfam" id="PF07679">
    <property type="entry name" value="I-set"/>
    <property type="match status" value="1"/>
</dbReference>
<keyword evidence="1" id="KW-0393">Immunoglobulin domain</keyword>
<dbReference type="Proteomes" id="UP000261620">
    <property type="component" value="Unplaced"/>
</dbReference>
<evidence type="ECO:0000256" key="1">
    <source>
        <dbReference type="ARBA" id="ARBA00023319"/>
    </source>
</evidence>
<dbReference type="Ensembl" id="ENSMMOT00000008440.1">
    <property type="protein sequence ID" value="ENSMMOP00000008288.1"/>
    <property type="gene ID" value="ENSMMOG00000006421.1"/>
</dbReference>
<dbReference type="STRING" id="94237.ENSMMOP00000008288"/>
<dbReference type="GO" id="GO:0070593">
    <property type="term" value="P:dendrite self-avoidance"/>
    <property type="evidence" value="ECO:0007669"/>
    <property type="project" value="TreeGrafter"/>
</dbReference>
<dbReference type="InterPro" id="IPR013098">
    <property type="entry name" value="Ig_I-set"/>
</dbReference>
<dbReference type="InterPro" id="IPR003598">
    <property type="entry name" value="Ig_sub2"/>
</dbReference>
<dbReference type="GO" id="GO:0005886">
    <property type="term" value="C:plasma membrane"/>
    <property type="evidence" value="ECO:0007669"/>
    <property type="project" value="TreeGrafter"/>
</dbReference>
<dbReference type="InterPro" id="IPR013783">
    <property type="entry name" value="Ig-like_fold"/>
</dbReference>
<dbReference type="Pfam" id="PF13927">
    <property type="entry name" value="Ig_3"/>
    <property type="match status" value="2"/>
</dbReference>
<evidence type="ECO:0000313" key="4">
    <source>
        <dbReference type="Proteomes" id="UP000261620"/>
    </source>
</evidence>
<feature type="domain" description="Ig-like" evidence="2">
    <location>
        <begin position="61"/>
        <end position="124"/>
    </location>
</feature>
<dbReference type="SUPFAM" id="SSF48726">
    <property type="entry name" value="Immunoglobulin"/>
    <property type="match status" value="3"/>
</dbReference>
<dbReference type="GO" id="GO:0007156">
    <property type="term" value="P:homophilic cell adhesion via plasma membrane adhesion molecules"/>
    <property type="evidence" value="ECO:0007669"/>
    <property type="project" value="TreeGrafter"/>
</dbReference>
<dbReference type="GO" id="GO:0007411">
    <property type="term" value="P:axon guidance"/>
    <property type="evidence" value="ECO:0007669"/>
    <property type="project" value="TreeGrafter"/>
</dbReference>
<dbReference type="AlphaFoldDB" id="A0A3Q3W2Q3"/>